<comment type="caution">
    <text evidence="8">The sequence shown here is derived from an EMBL/GenBank/DDBJ whole genome shotgun (WGS) entry which is preliminary data.</text>
</comment>
<dbReference type="CDD" id="cd03293">
    <property type="entry name" value="ABC_NrtD_SsuB_transporters"/>
    <property type="match status" value="1"/>
</dbReference>
<protein>
    <submittedName>
        <fullName evidence="8">ABC transporter ATP-binding protein</fullName>
    </submittedName>
</protein>
<evidence type="ECO:0000259" key="7">
    <source>
        <dbReference type="PROSITE" id="PS50893"/>
    </source>
</evidence>
<keyword evidence="4" id="KW-0547">Nucleotide-binding</keyword>
<feature type="domain" description="ABC transporter" evidence="7">
    <location>
        <begin position="11"/>
        <end position="245"/>
    </location>
</feature>
<dbReference type="SUPFAM" id="SSF52540">
    <property type="entry name" value="P-loop containing nucleoside triphosphate hydrolases"/>
    <property type="match status" value="1"/>
</dbReference>
<gene>
    <name evidence="8" type="ORF">DW885_13910</name>
</gene>
<proteinExistence type="predicted"/>
<dbReference type="GO" id="GO:0005524">
    <property type="term" value="F:ATP binding"/>
    <property type="evidence" value="ECO:0007669"/>
    <property type="project" value="UniProtKB-KW"/>
</dbReference>
<evidence type="ECO:0000256" key="5">
    <source>
        <dbReference type="ARBA" id="ARBA00022840"/>
    </source>
</evidence>
<evidence type="ECO:0000313" key="9">
    <source>
        <dbReference type="Proteomes" id="UP000284883"/>
    </source>
</evidence>
<dbReference type="Gene3D" id="3.40.50.300">
    <property type="entry name" value="P-loop containing nucleotide triphosphate hydrolases"/>
    <property type="match status" value="1"/>
</dbReference>
<dbReference type="PANTHER" id="PTHR42788:SF7">
    <property type="entry name" value="NITRATE ABC TRANSPORTER ATP-BINDING PROTEIN"/>
    <property type="match status" value="1"/>
</dbReference>
<dbReference type="Proteomes" id="UP000284883">
    <property type="component" value="Unassembled WGS sequence"/>
</dbReference>
<evidence type="ECO:0000256" key="2">
    <source>
        <dbReference type="ARBA" id="ARBA00022448"/>
    </source>
</evidence>
<evidence type="ECO:0000313" key="8">
    <source>
        <dbReference type="EMBL" id="RHB35350.1"/>
    </source>
</evidence>
<dbReference type="GO" id="GO:0005886">
    <property type="term" value="C:plasma membrane"/>
    <property type="evidence" value="ECO:0007669"/>
    <property type="project" value="UniProtKB-SubCell"/>
</dbReference>
<dbReference type="InterPro" id="IPR003593">
    <property type="entry name" value="AAA+_ATPase"/>
</dbReference>
<keyword evidence="5 8" id="KW-0067">ATP-binding</keyword>
<dbReference type="AlphaFoldDB" id="A0A413VNY8"/>
<dbReference type="PROSITE" id="PS50893">
    <property type="entry name" value="ABC_TRANSPORTER_2"/>
    <property type="match status" value="1"/>
</dbReference>
<keyword evidence="3" id="KW-1003">Cell membrane</keyword>
<dbReference type="EMBL" id="QSGQ01000012">
    <property type="protein sequence ID" value="RHB35350.1"/>
    <property type="molecule type" value="Genomic_DNA"/>
</dbReference>
<dbReference type="InterPro" id="IPR003439">
    <property type="entry name" value="ABC_transporter-like_ATP-bd"/>
</dbReference>
<evidence type="ECO:0000256" key="1">
    <source>
        <dbReference type="ARBA" id="ARBA00004202"/>
    </source>
</evidence>
<evidence type="ECO:0000256" key="6">
    <source>
        <dbReference type="ARBA" id="ARBA00023136"/>
    </source>
</evidence>
<keyword evidence="2" id="KW-0813">Transport</keyword>
<evidence type="ECO:0000256" key="4">
    <source>
        <dbReference type="ARBA" id="ARBA00022741"/>
    </source>
</evidence>
<dbReference type="Pfam" id="PF00005">
    <property type="entry name" value="ABC_tran"/>
    <property type="match status" value="1"/>
</dbReference>
<keyword evidence="6" id="KW-0472">Membrane</keyword>
<reference evidence="8 9" key="1">
    <citation type="submission" date="2018-08" db="EMBL/GenBank/DDBJ databases">
        <title>A genome reference for cultivated species of the human gut microbiota.</title>
        <authorList>
            <person name="Zou Y."/>
            <person name="Xue W."/>
            <person name="Luo G."/>
        </authorList>
    </citation>
    <scope>NUCLEOTIDE SEQUENCE [LARGE SCALE GENOMIC DNA]</scope>
    <source>
        <strain evidence="8 9">AM40-15AC</strain>
    </source>
</reference>
<accession>A0A413VNY8</accession>
<dbReference type="PANTHER" id="PTHR42788">
    <property type="entry name" value="TAURINE IMPORT ATP-BINDING PROTEIN-RELATED"/>
    <property type="match status" value="1"/>
</dbReference>
<dbReference type="GO" id="GO:0016887">
    <property type="term" value="F:ATP hydrolysis activity"/>
    <property type="evidence" value="ECO:0007669"/>
    <property type="project" value="InterPro"/>
</dbReference>
<sequence length="268" mass="30149">MLGEKIKMESVEVKELSFAYENTDTLILKNLNMQIQEGDFVCLLGQSGCGKSTLLRLLAGLEKPTNGEILIDGKPIKGASLERSVVFQDYGLFPWMTAGENIVLALKQKFPKQKKSELKAIAKEMLVKVGLDESVYGKLPKELSGGMKQRCAIARSFSINPPVLLMDEPFGALDAVTRARLQEMVLDLWKSDETKKIVFFVTHDVDEALLLANKIFVLGQKPSSVIYSCEIPEEDKPDRNSLYENVHIMKLRNELIKYINQDVTEHIE</sequence>
<comment type="subcellular location">
    <subcellularLocation>
        <location evidence="1">Cell membrane</location>
        <topology evidence="1">Peripheral membrane protein</topology>
    </subcellularLocation>
</comment>
<dbReference type="InterPro" id="IPR050166">
    <property type="entry name" value="ABC_transporter_ATP-bind"/>
</dbReference>
<dbReference type="SMART" id="SM00382">
    <property type="entry name" value="AAA"/>
    <property type="match status" value="1"/>
</dbReference>
<evidence type="ECO:0000256" key="3">
    <source>
        <dbReference type="ARBA" id="ARBA00022475"/>
    </source>
</evidence>
<organism evidence="8 9">
    <name type="scientific">Dorea formicigenerans</name>
    <dbReference type="NCBI Taxonomy" id="39486"/>
    <lineage>
        <taxon>Bacteria</taxon>
        <taxon>Bacillati</taxon>
        <taxon>Bacillota</taxon>
        <taxon>Clostridia</taxon>
        <taxon>Lachnospirales</taxon>
        <taxon>Lachnospiraceae</taxon>
        <taxon>Dorea</taxon>
    </lineage>
</organism>
<dbReference type="InterPro" id="IPR027417">
    <property type="entry name" value="P-loop_NTPase"/>
</dbReference>
<name>A0A413VNY8_9FIRM</name>